<evidence type="ECO:0008006" key="7">
    <source>
        <dbReference type="Google" id="ProtNLM"/>
    </source>
</evidence>
<proteinExistence type="predicted"/>
<feature type="region of interest" description="Disordered" evidence="1">
    <location>
        <begin position="1"/>
        <end position="21"/>
    </location>
</feature>
<accession>A0AAW0DN78</accession>
<feature type="compositionally biased region" description="Low complexity" evidence="1">
    <location>
        <begin position="790"/>
        <end position="804"/>
    </location>
</feature>
<dbReference type="PANTHER" id="PTHR37784">
    <property type="entry name" value="PROTEIN MSN1"/>
    <property type="match status" value="1"/>
</dbReference>
<dbReference type="Pfam" id="PF12550">
    <property type="entry name" value="GCR1_C"/>
    <property type="match status" value="1"/>
</dbReference>
<evidence type="ECO:0000313" key="4">
    <source>
        <dbReference type="EMBL" id="KAK7053517.1"/>
    </source>
</evidence>
<evidence type="ECO:0000313" key="6">
    <source>
        <dbReference type="Proteomes" id="UP001362999"/>
    </source>
</evidence>
<gene>
    <name evidence="5" type="ORF">R3P38DRAFT_3254085</name>
    <name evidence="4" type="ORF">R3P38DRAFT_3343071</name>
</gene>
<feature type="region of interest" description="Disordered" evidence="1">
    <location>
        <begin position="64"/>
        <end position="98"/>
    </location>
</feature>
<feature type="region of interest" description="Disordered" evidence="1">
    <location>
        <begin position="790"/>
        <end position="855"/>
    </location>
</feature>
<dbReference type="PANTHER" id="PTHR37784:SF2">
    <property type="entry name" value="HIGH-OSMOLARITY-INDUCED TRANSCRIPTION PROTEIN 1"/>
    <property type="match status" value="1"/>
</dbReference>
<dbReference type="Gene3D" id="1.10.443.20">
    <property type="entry name" value="Centromere DNA-binding protein complex CBF3 subunit, domain 2"/>
    <property type="match status" value="1"/>
</dbReference>
<dbReference type="Pfam" id="PF16787">
    <property type="entry name" value="NDC10_II"/>
    <property type="match status" value="1"/>
</dbReference>
<dbReference type="EMBL" id="JAWWNJ010000006">
    <property type="protein sequence ID" value="KAK7053517.1"/>
    <property type="molecule type" value="Genomic_DNA"/>
</dbReference>
<evidence type="ECO:0000313" key="5">
    <source>
        <dbReference type="EMBL" id="KAK7053519.1"/>
    </source>
</evidence>
<dbReference type="AlphaFoldDB" id="A0AAW0DN78"/>
<feature type="compositionally biased region" description="Pro residues" evidence="1">
    <location>
        <begin position="805"/>
        <end position="814"/>
    </location>
</feature>
<dbReference type="InterPro" id="IPR031872">
    <property type="entry name" value="NDC10_II"/>
</dbReference>
<sequence length="1018" mass="113359">MARQAGGLHVIPYHGPPTPLESKRRRFRLAAIPPSTTTSTSTLPRLPPAPYRFDAMDHVVDVPTSSLSISPSPTPAPVASTSTAVPPSSSTMPLNTPPSATLASTTQASYDLLDARSHAIWNRLTEEKQEDKGTAPAYKRHYISYQTWWATDQARIQAENTQYVPIPALPITPAKVVVFLEYEMARPQKRKLPDGKDSTSTCGSSHGSQVINALEHYRLHNQHEYRDIADTQQILRSDPRVKAMEKGFQESEPERTKKSHALKAVGTNADTFQASDLSRMSIAKLFETKGGKSGIWRGHRDRGMTLTSCSAALRGDSTRAMLWSDLGSHDVPMVAKGPGCSVKALIFRADQSKSNKTGRVDEHGAFRHFDVTVCPVGAIAFFFYTHFHILKASVPDFAPDFDDDEFGEYGHRQWYDLHLFSSAMDCTKEMVYATHRYNVKNMFQAHNVNISKVTHAGRGYTAKTARENRASSTEVKALGCWNESGSYRPCYDHALPLEAVLAAGGFDGKRPESHFLARETLQPPDDVVEALFPFVEPELDMLATRRGNKRQAEDYALTDFLKMLIWFRTVLVQDAALLYVAHPEAELWNYPPFHSPSFRNFARTSATAIKRAEEDASLQLKNLPHQIAETFRGMVTQLHVEQQLNHEKNEARSARMYAMIQDTLALSRPSKRSKVQESDSVVPRAQSTSYNSLDVSAMSFDTSAICFGTPELSFDASAIPGLALGVSTTNVAVDASAMTVTNPPFPSFDSGDFDFNFDLPAPSTTPQLCEEQQTALSFLNSTLLPPSSSSALPLLPTTSSDIPQRPIPAPPPLAATPAIHSGSFLRRPPPLLRQRKSGSGGHEPDPKSPPLAMSREQEAEWCHLAQLYGEDRLRRHEWEASASSSKIGKQLIPYYTFQSVSTILDLWVEYSTGANGHLPIRTLDEVWGAHWRRGNRSEANTHCRRSKLWKLVQDLSAKRNWNTDLALRFIREKYQDAREPNGQARFSTSRSFCDWLTKKQNGTTGFDVAMNESDTYIR</sequence>
<organism evidence="4 6">
    <name type="scientific">Favolaschia claudopus</name>
    <dbReference type="NCBI Taxonomy" id="2862362"/>
    <lineage>
        <taxon>Eukaryota</taxon>
        <taxon>Fungi</taxon>
        <taxon>Dikarya</taxon>
        <taxon>Basidiomycota</taxon>
        <taxon>Agaricomycotina</taxon>
        <taxon>Agaricomycetes</taxon>
        <taxon>Agaricomycetidae</taxon>
        <taxon>Agaricales</taxon>
        <taxon>Marasmiineae</taxon>
        <taxon>Mycenaceae</taxon>
        <taxon>Favolaschia</taxon>
    </lineage>
</organism>
<feature type="compositionally biased region" description="Low complexity" evidence="1">
    <location>
        <begin position="64"/>
        <end position="91"/>
    </location>
</feature>
<dbReference type="Proteomes" id="UP001362999">
    <property type="component" value="Unassembled WGS sequence"/>
</dbReference>
<reference evidence="4 6" key="1">
    <citation type="journal article" date="2024" name="J Genomics">
        <title>Draft genome sequencing and assembly of Favolaschia claudopus CIRM-BRFM 2984 isolated from oak limbs.</title>
        <authorList>
            <person name="Navarro D."/>
            <person name="Drula E."/>
            <person name="Chaduli D."/>
            <person name="Cazenave R."/>
            <person name="Ahrendt S."/>
            <person name="Wang J."/>
            <person name="Lipzen A."/>
            <person name="Daum C."/>
            <person name="Barry K."/>
            <person name="Grigoriev I.V."/>
            <person name="Favel A."/>
            <person name="Rosso M.N."/>
            <person name="Martin F."/>
        </authorList>
    </citation>
    <scope>NUCLEOTIDE SEQUENCE [LARGE SCALE GENOMIC DNA]</scope>
    <source>
        <strain evidence="4 6">CIRM-BRFM 2984</strain>
    </source>
</reference>
<feature type="domain" description="Ndc10" evidence="3">
    <location>
        <begin position="313"/>
        <end position="598"/>
    </location>
</feature>
<evidence type="ECO:0000259" key="2">
    <source>
        <dbReference type="Pfam" id="PF12550"/>
    </source>
</evidence>
<feature type="domain" description="Transcription activator GCR1-like" evidence="2">
    <location>
        <begin position="898"/>
        <end position="970"/>
    </location>
</feature>
<dbReference type="InterPro" id="IPR038279">
    <property type="entry name" value="Ndc10_dom2_sf"/>
</dbReference>
<protein>
    <recommendedName>
        <fullName evidence="7">Transcription activator GCR1-like domain-containing protein</fullName>
    </recommendedName>
</protein>
<dbReference type="GO" id="GO:0000978">
    <property type="term" value="F:RNA polymerase II cis-regulatory region sequence-specific DNA binding"/>
    <property type="evidence" value="ECO:0007669"/>
    <property type="project" value="TreeGrafter"/>
</dbReference>
<dbReference type="GO" id="GO:0060963">
    <property type="term" value="P:positive regulation of ribosomal protein gene transcription by RNA polymerase II"/>
    <property type="evidence" value="ECO:0007669"/>
    <property type="project" value="TreeGrafter"/>
</dbReference>
<name>A0AAW0DN78_9AGAR</name>
<comment type="caution">
    <text evidence="4">The sequence shown here is derived from an EMBL/GenBank/DDBJ whole genome shotgun (WGS) entry which is preliminary data.</text>
</comment>
<evidence type="ECO:0000259" key="3">
    <source>
        <dbReference type="Pfam" id="PF16787"/>
    </source>
</evidence>
<dbReference type="GO" id="GO:0000981">
    <property type="term" value="F:DNA-binding transcription factor activity, RNA polymerase II-specific"/>
    <property type="evidence" value="ECO:0007669"/>
    <property type="project" value="TreeGrafter"/>
</dbReference>
<dbReference type="InterPro" id="IPR052146">
    <property type="entry name" value="HOT1"/>
</dbReference>
<dbReference type="EMBL" id="JAWWNJ010000006">
    <property type="protein sequence ID" value="KAK7053519.1"/>
    <property type="molecule type" value="Genomic_DNA"/>
</dbReference>
<evidence type="ECO:0000256" key="1">
    <source>
        <dbReference type="SAM" id="MobiDB-lite"/>
    </source>
</evidence>
<dbReference type="InterPro" id="IPR022210">
    <property type="entry name" value="TF_GCR1-like"/>
</dbReference>
<keyword evidence="6" id="KW-1185">Reference proteome</keyword>